<evidence type="ECO:0000256" key="1">
    <source>
        <dbReference type="ARBA" id="ARBA00022729"/>
    </source>
</evidence>
<accession>A0AAE3E675</accession>
<sequence length="534" mass="58966">MNKKFLAAGMAAAMAATMLPSMAFADEQPTVTLLVPEYNAGKSLKNEGSDEVIKKVQEYTGINFEIKWGDNGAYDQVLGTTLMDFDNMPMILTCGGAMNGTIVSAAEEGAFWDLSEYLDDSEKFPNLSQVSRETLKGLTVGGEVIGIPRVRELGRYGFSYRQDWADKLGLGTPETIDDVYNMLYQFTYGDPDGNNVDDTYGMEMTKYTGPFDIVQTWFGCGNGWVEQDGQLVPVHQTAEYKEAIDWLKKVYDDGLMSPDWVTIDTSEWSNGCKKGQNGVYIDVMDGARRIWDYFVDNEVPSVTNPDEFASMNLLGPINGKTLATSGYNGFYVITTDGAKTEEDVINSLTFLDKLNDYDMLILADYGLEGVTYNWTEDGQIETIEGETSDRPNLGLNQMVAYIPGYPEDKKPLKPTERDDALTECYEQRTRPVAVTNPALAYLSGSETYSKYGADLDNILSEARTQYICGVIDEQGLQDAWDDWANKGGNDLIAEVNEAYAADQETAEADENTEAATEEAATEEAATEEASSQAE</sequence>
<dbReference type="SUPFAM" id="SSF53850">
    <property type="entry name" value="Periplasmic binding protein-like II"/>
    <property type="match status" value="1"/>
</dbReference>
<reference evidence="4 5" key="1">
    <citation type="submission" date="2021-10" db="EMBL/GenBank/DDBJ databases">
        <title>Anaerobic single-cell dispensing facilitates the cultivation of human gut bacteria.</title>
        <authorList>
            <person name="Afrizal A."/>
        </authorList>
    </citation>
    <scope>NUCLEOTIDE SEQUENCE [LARGE SCALE GENOMIC DNA]</scope>
    <source>
        <strain evidence="4 5">CLA-AA-H224</strain>
    </source>
</reference>
<proteinExistence type="predicted"/>
<organism evidence="4 5">
    <name type="scientific">Anthropogastromicrobium aceti</name>
    <dbReference type="NCBI Taxonomy" id="2981768"/>
    <lineage>
        <taxon>Bacteria</taxon>
        <taxon>Bacillati</taxon>
        <taxon>Bacillota</taxon>
        <taxon>Clostridia</taxon>
        <taxon>Lachnospirales</taxon>
        <taxon>Lachnospiraceae</taxon>
        <taxon>Anthropogastromicrobium</taxon>
    </lineage>
</organism>
<dbReference type="RefSeq" id="WP_308732532.1">
    <property type="nucleotide sequence ID" value="NZ_JAJEQN010000063.1"/>
</dbReference>
<evidence type="ECO:0000313" key="4">
    <source>
        <dbReference type="EMBL" id="MCC2223012.1"/>
    </source>
</evidence>
<evidence type="ECO:0000256" key="3">
    <source>
        <dbReference type="SAM" id="SignalP"/>
    </source>
</evidence>
<feature type="signal peptide" evidence="3">
    <location>
        <begin position="1"/>
        <end position="25"/>
    </location>
</feature>
<dbReference type="PANTHER" id="PTHR43649">
    <property type="entry name" value="ARABINOSE-BINDING PROTEIN-RELATED"/>
    <property type="match status" value="1"/>
</dbReference>
<name>A0AAE3E675_9FIRM</name>
<dbReference type="Proteomes" id="UP001198200">
    <property type="component" value="Unassembled WGS sequence"/>
</dbReference>
<feature type="region of interest" description="Disordered" evidence="2">
    <location>
        <begin position="502"/>
        <end position="534"/>
    </location>
</feature>
<dbReference type="AlphaFoldDB" id="A0AAE3E675"/>
<dbReference type="PANTHER" id="PTHR43649:SF33">
    <property type="entry name" value="POLYGALACTURONAN_RHAMNOGALACTURONAN-BINDING PROTEIN YTCQ"/>
    <property type="match status" value="1"/>
</dbReference>
<evidence type="ECO:0000313" key="5">
    <source>
        <dbReference type="Proteomes" id="UP001198200"/>
    </source>
</evidence>
<keyword evidence="5" id="KW-1185">Reference proteome</keyword>
<gene>
    <name evidence="4" type="ORF">LKD48_15525</name>
</gene>
<protein>
    <submittedName>
        <fullName evidence="4">ABC transporter substrate-binding protein</fullName>
    </submittedName>
</protein>
<feature type="chain" id="PRO_5042103622" evidence="3">
    <location>
        <begin position="26"/>
        <end position="534"/>
    </location>
</feature>
<feature type="compositionally biased region" description="Acidic residues" evidence="2">
    <location>
        <begin position="504"/>
        <end position="526"/>
    </location>
</feature>
<dbReference type="EMBL" id="JAJEQN010000063">
    <property type="protein sequence ID" value="MCC2223012.1"/>
    <property type="molecule type" value="Genomic_DNA"/>
</dbReference>
<keyword evidence="1 3" id="KW-0732">Signal</keyword>
<evidence type="ECO:0000256" key="2">
    <source>
        <dbReference type="SAM" id="MobiDB-lite"/>
    </source>
</evidence>
<dbReference type="InterPro" id="IPR050490">
    <property type="entry name" value="Bact_solute-bd_prot1"/>
</dbReference>
<comment type="caution">
    <text evidence="4">The sequence shown here is derived from an EMBL/GenBank/DDBJ whole genome shotgun (WGS) entry which is preliminary data.</text>
</comment>
<dbReference type="Gene3D" id="3.40.190.10">
    <property type="entry name" value="Periplasmic binding protein-like II"/>
    <property type="match status" value="2"/>
</dbReference>